<feature type="binding site" evidence="5">
    <location>
        <begin position="129"/>
        <end position="130"/>
    </location>
    <ligand>
        <name>FMN</name>
        <dbReference type="ChEBI" id="CHEBI:58210"/>
    </ligand>
</feature>
<comment type="pathway">
    <text evidence="5">Cofactor metabolism; pyridoxal 5'-phosphate salvage; pyridoxal 5'-phosphate from pyridoxamine 5'-phosphate: step 1/1.</text>
</comment>
<sequence>MPVSLLDSFVGTAAVTVLLGTLVGGVGRVTGEYAVSGSGSSVWPVSADGVDVSGMRVSYGGSGTGGLTPDSLSGEPVWLDLFERWLAEGVSAQIPEPNAMVVATVDAEGVPATRTVLCKGVDPRGIVFYTNHDSDKGRAIATNPVASATFPWIAMERQVHFRGPVTQVSREETRAYWTTRPRGSQLGAIASHQSHPIASRAALEEQAADVARRVGGVDGDTPIDVPENWGGYLVAPTVVEFWQGGANRLHDRVRAALVDGRWDVTRLQP</sequence>
<feature type="binding site" evidence="5">
    <location>
        <position position="242"/>
    </location>
    <ligand>
        <name>FMN</name>
        <dbReference type="ChEBI" id="CHEBI:58210"/>
    </ligand>
</feature>
<feature type="binding site" evidence="5">
    <location>
        <begin position="248"/>
        <end position="250"/>
    </location>
    <ligand>
        <name>substrate</name>
    </ligand>
</feature>
<reference evidence="9" key="1">
    <citation type="journal article" date="2019" name="Int. J. Syst. Evol. Microbiol.">
        <title>The Global Catalogue of Microorganisms (GCM) 10K type strain sequencing project: providing services to taxonomists for standard genome sequencing and annotation.</title>
        <authorList>
            <consortium name="The Broad Institute Genomics Platform"/>
            <consortium name="The Broad Institute Genome Sequencing Center for Infectious Disease"/>
            <person name="Wu L."/>
            <person name="Ma J."/>
        </authorList>
    </citation>
    <scope>NUCLEOTIDE SEQUENCE [LARGE SCALE GENOMIC DNA]</scope>
    <source>
        <strain evidence="9">CCM 7855</strain>
    </source>
</reference>
<dbReference type="Pfam" id="PF10590">
    <property type="entry name" value="PNP_phzG_C"/>
    <property type="match status" value="1"/>
</dbReference>
<dbReference type="Proteomes" id="UP000632454">
    <property type="component" value="Unassembled WGS sequence"/>
</dbReference>
<evidence type="ECO:0000256" key="2">
    <source>
        <dbReference type="ARBA" id="ARBA00022630"/>
    </source>
</evidence>
<feature type="binding site" evidence="5">
    <location>
        <position position="119"/>
    </location>
    <ligand>
        <name>substrate</name>
    </ligand>
</feature>
<feature type="binding site" evidence="5">
    <location>
        <position position="158"/>
    </location>
    <ligand>
        <name>FMN</name>
        <dbReference type="ChEBI" id="CHEBI:58210"/>
    </ligand>
</feature>
<accession>A0ABQ1V3T4</accession>
<keyword evidence="9" id="KW-1185">Reference proteome</keyword>
<keyword evidence="2 5" id="KW-0285">Flavoprotein</keyword>
<comment type="pathway">
    <text evidence="5">Cofactor metabolism; pyridoxal 5'-phosphate salvage; pyridoxal 5'-phosphate from pyridoxine 5'-phosphate: step 1/1.</text>
</comment>
<evidence type="ECO:0000259" key="6">
    <source>
        <dbReference type="Pfam" id="PF01243"/>
    </source>
</evidence>
<dbReference type="HAMAP" id="MF_01629">
    <property type="entry name" value="PdxH"/>
    <property type="match status" value="1"/>
</dbReference>
<keyword evidence="3 5" id="KW-0288">FMN</keyword>
<dbReference type="PANTHER" id="PTHR10851:SF0">
    <property type="entry name" value="PYRIDOXINE-5'-PHOSPHATE OXIDASE"/>
    <property type="match status" value="1"/>
</dbReference>
<dbReference type="NCBIfam" id="TIGR00558">
    <property type="entry name" value="pdxH"/>
    <property type="match status" value="1"/>
</dbReference>
<feature type="binding site" evidence="5">
    <location>
        <position position="136"/>
    </location>
    <ligand>
        <name>FMN</name>
        <dbReference type="ChEBI" id="CHEBI:58210"/>
    </ligand>
</feature>
<dbReference type="PANTHER" id="PTHR10851">
    <property type="entry name" value="PYRIDOXINE-5-PHOSPHATE OXIDASE"/>
    <property type="match status" value="1"/>
</dbReference>
<evidence type="ECO:0000313" key="8">
    <source>
        <dbReference type="EMBL" id="GGF36149.1"/>
    </source>
</evidence>
<dbReference type="Pfam" id="PF01243">
    <property type="entry name" value="PNPOx_N"/>
    <property type="match status" value="1"/>
</dbReference>
<feature type="domain" description="Pyridoxamine 5'-phosphate oxidase N-terminal" evidence="6">
    <location>
        <begin position="90"/>
        <end position="210"/>
    </location>
</feature>
<comment type="caution">
    <text evidence="8">The sequence shown here is derived from an EMBL/GenBank/DDBJ whole genome shotgun (WGS) entry which is preliminary data.</text>
</comment>
<protein>
    <recommendedName>
        <fullName evidence="5">Pyridoxine/pyridoxamine 5'-phosphate oxidase</fullName>
        <ecNumber evidence="5">1.4.3.5</ecNumber>
    </recommendedName>
    <alternativeName>
        <fullName evidence="5">PNP/PMP oxidase</fullName>
        <shortName evidence="5">PNPOx</shortName>
    </alternativeName>
    <alternativeName>
        <fullName evidence="5">Pyridoxal 5'-phosphate synthase</fullName>
    </alternativeName>
</protein>
<evidence type="ECO:0000256" key="1">
    <source>
        <dbReference type="ARBA" id="ARBA00007301"/>
    </source>
</evidence>
<name>A0ABQ1V3T4_9NOCA</name>
<dbReference type="InterPro" id="IPR011576">
    <property type="entry name" value="Pyridox_Oxase_N"/>
</dbReference>
<comment type="similarity">
    <text evidence="1 5">Belongs to the pyridoxamine 5'-phosphate oxidase family.</text>
</comment>
<comment type="caution">
    <text evidence="5">Lacks conserved residue(s) required for the propagation of feature annotation.</text>
</comment>
<evidence type="ECO:0000256" key="5">
    <source>
        <dbReference type="HAMAP-Rule" id="MF_01629"/>
    </source>
</evidence>
<gene>
    <name evidence="5 8" type="primary">pdxH</name>
    <name evidence="8" type="ORF">GCM10007298_34960</name>
</gene>
<dbReference type="PROSITE" id="PS01064">
    <property type="entry name" value="PYRIDOX_OXIDASE"/>
    <property type="match status" value="1"/>
</dbReference>
<dbReference type="InterPro" id="IPR012349">
    <property type="entry name" value="Split_barrel_FMN-bd"/>
</dbReference>
<feature type="domain" description="Pyridoxine 5'-phosphate oxidase dimerisation C-terminal" evidence="7">
    <location>
        <begin position="229"/>
        <end position="269"/>
    </location>
</feature>
<comment type="catalytic activity">
    <reaction evidence="5">
        <text>pyridoxamine 5'-phosphate + O2 + H2O = pyridoxal 5'-phosphate + H2O2 + NH4(+)</text>
        <dbReference type="Rhea" id="RHEA:15817"/>
        <dbReference type="ChEBI" id="CHEBI:15377"/>
        <dbReference type="ChEBI" id="CHEBI:15379"/>
        <dbReference type="ChEBI" id="CHEBI:16240"/>
        <dbReference type="ChEBI" id="CHEBI:28938"/>
        <dbReference type="ChEBI" id="CHEBI:58451"/>
        <dbReference type="ChEBI" id="CHEBI:597326"/>
        <dbReference type="EC" id="1.4.3.5"/>
    </reaction>
</comment>
<dbReference type="Gene3D" id="2.30.110.10">
    <property type="entry name" value="Electron Transport, Fmn-binding Protein, Chain A"/>
    <property type="match status" value="1"/>
</dbReference>
<dbReference type="EC" id="1.4.3.5" evidence="5"/>
<feature type="binding site" evidence="5">
    <location>
        <position position="176"/>
    </location>
    <ligand>
        <name>substrate</name>
    </ligand>
</feature>
<comment type="cofactor">
    <cofactor evidence="5">
        <name>FMN</name>
        <dbReference type="ChEBI" id="CHEBI:58210"/>
    </cofactor>
    <text evidence="5">Binds 1 FMN per subunit.</text>
</comment>
<dbReference type="SUPFAM" id="SSF50475">
    <property type="entry name" value="FMN-binding split barrel"/>
    <property type="match status" value="1"/>
</dbReference>
<dbReference type="InterPro" id="IPR019576">
    <property type="entry name" value="Pyridoxamine_oxidase_dimer_C"/>
</dbReference>
<organism evidence="8 9">
    <name type="scientific">Williamsia phyllosphaerae</name>
    <dbReference type="NCBI Taxonomy" id="885042"/>
    <lineage>
        <taxon>Bacteria</taxon>
        <taxon>Bacillati</taxon>
        <taxon>Actinomycetota</taxon>
        <taxon>Actinomycetes</taxon>
        <taxon>Mycobacteriales</taxon>
        <taxon>Nocardiaceae</taxon>
        <taxon>Williamsia</taxon>
    </lineage>
</organism>
<feature type="binding site" evidence="5">
    <location>
        <position position="252"/>
    </location>
    <ligand>
        <name>FMN</name>
        <dbReference type="ChEBI" id="CHEBI:58210"/>
    </ligand>
</feature>
<feature type="binding site" evidence="5">
    <location>
        <begin position="114"/>
        <end position="119"/>
    </location>
    <ligand>
        <name>FMN</name>
        <dbReference type="ChEBI" id="CHEBI:58210"/>
    </ligand>
</feature>
<feature type="binding site" evidence="5">
    <location>
        <begin position="193"/>
        <end position="194"/>
    </location>
    <ligand>
        <name>FMN</name>
        <dbReference type="ChEBI" id="CHEBI:58210"/>
    </ligand>
</feature>
<keyword evidence="4 5" id="KW-0560">Oxidoreductase</keyword>
<comment type="catalytic activity">
    <reaction evidence="5">
        <text>pyridoxine 5'-phosphate + O2 = pyridoxal 5'-phosphate + H2O2</text>
        <dbReference type="Rhea" id="RHEA:15149"/>
        <dbReference type="ChEBI" id="CHEBI:15379"/>
        <dbReference type="ChEBI" id="CHEBI:16240"/>
        <dbReference type="ChEBI" id="CHEBI:58589"/>
        <dbReference type="ChEBI" id="CHEBI:597326"/>
        <dbReference type="EC" id="1.4.3.5"/>
    </reaction>
</comment>
<evidence type="ECO:0000256" key="3">
    <source>
        <dbReference type="ARBA" id="ARBA00022643"/>
    </source>
</evidence>
<feature type="binding site" evidence="5">
    <location>
        <position position="184"/>
    </location>
    <ligand>
        <name>substrate</name>
    </ligand>
</feature>
<proteinExistence type="inferred from homology"/>
<dbReference type="EMBL" id="BMCS01000002">
    <property type="protein sequence ID" value="GGF36149.1"/>
    <property type="molecule type" value="Genomic_DNA"/>
</dbReference>
<dbReference type="InterPro" id="IPR000659">
    <property type="entry name" value="Pyridox_Oxase"/>
</dbReference>
<evidence type="ECO:0000256" key="4">
    <source>
        <dbReference type="ARBA" id="ARBA00023002"/>
    </source>
</evidence>
<keyword evidence="5" id="KW-0664">Pyridoxine biosynthesis</keyword>
<feature type="binding site" evidence="5">
    <location>
        <position position="180"/>
    </location>
    <ligand>
        <name>substrate</name>
    </ligand>
</feature>
<comment type="function">
    <text evidence="5">Catalyzes the oxidation of either pyridoxine 5'-phosphate (PNP) or pyridoxamine 5'-phosphate (PMP) into pyridoxal 5'-phosphate (PLP).</text>
</comment>
<dbReference type="InterPro" id="IPR019740">
    <property type="entry name" value="Pyridox_Oxase_CS"/>
</dbReference>
<evidence type="ECO:0000259" key="7">
    <source>
        <dbReference type="Pfam" id="PF10590"/>
    </source>
</evidence>
<dbReference type="NCBIfam" id="NF004231">
    <property type="entry name" value="PRK05679.1"/>
    <property type="match status" value="1"/>
</dbReference>
<evidence type="ECO:0000313" key="9">
    <source>
        <dbReference type="Proteomes" id="UP000632454"/>
    </source>
</evidence>
<comment type="subunit">
    <text evidence="5">Homodimer.</text>
</comment>